<feature type="region of interest" description="Disordered" evidence="3">
    <location>
        <begin position="1"/>
        <end position="43"/>
    </location>
</feature>
<evidence type="ECO:0000313" key="6">
    <source>
        <dbReference type="EMBL" id="RVX72615.1"/>
    </source>
</evidence>
<accession>A0A438NAE3</accession>
<feature type="transmembrane region" description="Helical" evidence="4">
    <location>
        <begin position="245"/>
        <end position="261"/>
    </location>
</feature>
<dbReference type="InterPro" id="IPR036259">
    <property type="entry name" value="MFS_trans_sf"/>
</dbReference>
<feature type="transmembrane region" description="Helical" evidence="4">
    <location>
        <begin position="305"/>
        <end position="326"/>
    </location>
</feature>
<keyword evidence="4" id="KW-0472">Membrane</keyword>
<dbReference type="InterPro" id="IPR020846">
    <property type="entry name" value="MFS_dom"/>
</dbReference>
<dbReference type="GO" id="GO:0022857">
    <property type="term" value="F:transmembrane transporter activity"/>
    <property type="evidence" value="ECO:0007669"/>
    <property type="project" value="InterPro"/>
</dbReference>
<feature type="transmembrane region" description="Helical" evidence="4">
    <location>
        <begin position="379"/>
        <end position="402"/>
    </location>
</feature>
<dbReference type="InterPro" id="IPR050327">
    <property type="entry name" value="Proton-linked_MCT"/>
</dbReference>
<feature type="transmembrane region" description="Helical" evidence="4">
    <location>
        <begin position="338"/>
        <end position="358"/>
    </location>
</feature>
<sequence>MTSNHNNSHGTPLSNAQDASRPTTQHFESEPASSSASCRSDGVRWSSETVTRSWQDSHPDFKVFHEDGDLAQDKSFMMDPTKELNPVSPTITCSIGAAAPYVSSHDADIERHTGEPHSRNDRFDHDMKDVEQRPRSSSTFSGTLTIHEAPTNLSNATRVSTDAYGNTYPEGGKQAWLCVLGSFCGLMAALGLMNTLGTYNTWLSTNQLRDNTESAIGWIFGIYAFLSFFLGIQIGPLFDAIGPRYLVLAGSVFLTMTYFLIGLCTQYWHFLIVLGILGGCGTSLVFTPAVAAIGHHFLKKRGSTTGLAAAGGSLGGVVFPLTLQSLLPRIGFAWSTRIVGFISLALLIVANLCITSRLPPRKATRENILPDFRIFRDPVFALTTTGVFFVEWGLFIPLTYIASYAVHHDVPTNLAYGLIAILNAGSCFGRWLPGLFADYVGRFNCMVATIFLCLLSSAALWLPANNSIALIVIYALVFGFASGSGISLTPVCVGQLCRVENYGRYYATCYTIVSFSCLTGIPIAGQLVTATGGEYWALIVFTSVSYAIATAFFIAARVVGAGWGLKVIY</sequence>
<protein>
    <recommendedName>
        <fullName evidence="5">Major facilitator superfamily (MFS) profile domain-containing protein</fullName>
    </recommendedName>
</protein>
<proteinExistence type="inferred from homology"/>
<evidence type="ECO:0000256" key="2">
    <source>
        <dbReference type="ARBA" id="ARBA00006727"/>
    </source>
</evidence>
<comment type="similarity">
    <text evidence="2">Belongs to the major facilitator superfamily. Monocarboxylate porter (TC 2.A.1.13) family.</text>
</comment>
<feature type="transmembrane region" description="Helical" evidence="4">
    <location>
        <begin position="175"/>
        <end position="196"/>
    </location>
</feature>
<evidence type="ECO:0000256" key="1">
    <source>
        <dbReference type="ARBA" id="ARBA00004141"/>
    </source>
</evidence>
<dbReference type="VEuPathDB" id="FungiDB:PV10_03466"/>
<dbReference type="EMBL" id="NAJM01000011">
    <property type="protein sequence ID" value="RVX72615.1"/>
    <property type="molecule type" value="Genomic_DNA"/>
</dbReference>
<feature type="transmembrane region" description="Helical" evidence="4">
    <location>
        <begin position="468"/>
        <end position="493"/>
    </location>
</feature>
<feature type="transmembrane region" description="Helical" evidence="4">
    <location>
        <begin position="414"/>
        <end position="431"/>
    </location>
</feature>
<gene>
    <name evidence="6" type="ORF">B0A52_04011</name>
</gene>
<dbReference type="PANTHER" id="PTHR11360:SF177">
    <property type="entry name" value="RIBOFLAVIN TRANSPORTER MCH5"/>
    <property type="match status" value="1"/>
</dbReference>
<comment type="caution">
    <text evidence="6">The sequence shown here is derived from an EMBL/GenBank/DDBJ whole genome shotgun (WGS) entry which is preliminary data.</text>
</comment>
<evidence type="ECO:0000259" key="5">
    <source>
        <dbReference type="PROSITE" id="PS50850"/>
    </source>
</evidence>
<dbReference type="CDD" id="cd17352">
    <property type="entry name" value="MFS_MCT_SLC16"/>
    <property type="match status" value="1"/>
</dbReference>
<feature type="transmembrane region" description="Helical" evidence="4">
    <location>
        <begin position="505"/>
        <end position="529"/>
    </location>
</feature>
<comment type="subcellular location">
    <subcellularLocation>
        <location evidence="1">Membrane</location>
        <topology evidence="1">Multi-pass membrane protein</topology>
    </subcellularLocation>
</comment>
<feature type="transmembrane region" description="Helical" evidence="4">
    <location>
        <begin position="267"/>
        <end position="293"/>
    </location>
</feature>
<dbReference type="Gene3D" id="1.20.1250.20">
    <property type="entry name" value="MFS general substrate transporter like domains"/>
    <property type="match status" value="1"/>
</dbReference>
<feature type="domain" description="Major facilitator superfamily (MFS) profile" evidence="5">
    <location>
        <begin position="174"/>
        <end position="569"/>
    </location>
</feature>
<dbReference type="OrthoDB" id="410267at2759"/>
<keyword evidence="4" id="KW-1133">Transmembrane helix</keyword>
<feature type="compositionally biased region" description="Polar residues" evidence="3">
    <location>
        <begin position="1"/>
        <end position="26"/>
    </location>
</feature>
<dbReference type="Proteomes" id="UP000288859">
    <property type="component" value="Unassembled WGS sequence"/>
</dbReference>
<dbReference type="AlphaFoldDB" id="A0A438NAE3"/>
<organism evidence="6 7">
    <name type="scientific">Exophiala mesophila</name>
    <name type="common">Black yeast-like fungus</name>
    <dbReference type="NCBI Taxonomy" id="212818"/>
    <lineage>
        <taxon>Eukaryota</taxon>
        <taxon>Fungi</taxon>
        <taxon>Dikarya</taxon>
        <taxon>Ascomycota</taxon>
        <taxon>Pezizomycotina</taxon>
        <taxon>Eurotiomycetes</taxon>
        <taxon>Chaetothyriomycetidae</taxon>
        <taxon>Chaetothyriales</taxon>
        <taxon>Herpotrichiellaceae</taxon>
        <taxon>Exophiala</taxon>
    </lineage>
</organism>
<evidence type="ECO:0000256" key="3">
    <source>
        <dbReference type="SAM" id="MobiDB-lite"/>
    </source>
</evidence>
<keyword evidence="4" id="KW-0812">Transmembrane</keyword>
<feature type="transmembrane region" description="Helical" evidence="4">
    <location>
        <begin position="216"/>
        <end position="238"/>
    </location>
</feature>
<dbReference type="PANTHER" id="PTHR11360">
    <property type="entry name" value="MONOCARBOXYLATE TRANSPORTER"/>
    <property type="match status" value="1"/>
</dbReference>
<dbReference type="GO" id="GO:0016020">
    <property type="term" value="C:membrane"/>
    <property type="evidence" value="ECO:0007669"/>
    <property type="project" value="UniProtKB-SubCell"/>
</dbReference>
<evidence type="ECO:0000256" key="4">
    <source>
        <dbReference type="SAM" id="Phobius"/>
    </source>
</evidence>
<dbReference type="InterPro" id="IPR011701">
    <property type="entry name" value="MFS"/>
</dbReference>
<feature type="transmembrane region" description="Helical" evidence="4">
    <location>
        <begin position="535"/>
        <end position="556"/>
    </location>
</feature>
<dbReference type="SUPFAM" id="SSF103473">
    <property type="entry name" value="MFS general substrate transporter"/>
    <property type="match status" value="1"/>
</dbReference>
<feature type="transmembrane region" description="Helical" evidence="4">
    <location>
        <begin position="443"/>
        <end position="462"/>
    </location>
</feature>
<name>A0A438NAE3_EXOME</name>
<dbReference type="PROSITE" id="PS50850">
    <property type="entry name" value="MFS"/>
    <property type="match status" value="1"/>
</dbReference>
<reference evidence="6 7" key="1">
    <citation type="submission" date="2017-03" db="EMBL/GenBank/DDBJ databases">
        <title>Genomes of endolithic fungi from Antarctica.</title>
        <authorList>
            <person name="Coleine C."/>
            <person name="Masonjones S."/>
            <person name="Stajich J.E."/>
        </authorList>
    </citation>
    <scope>NUCLEOTIDE SEQUENCE [LARGE SCALE GENOMIC DNA]</scope>
    <source>
        <strain evidence="6 7">CCFEE 6314</strain>
    </source>
</reference>
<dbReference type="Pfam" id="PF07690">
    <property type="entry name" value="MFS_1"/>
    <property type="match status" value="1"/>
</dbReference>
<evidence type="ECO:0000313" key="7">
    <source>
        <dbReference type="Proteomes" id="UP000288859"/>
    </source>
</evidence>